<keyword evidence="3" id="KW-1185">Reference proteome</keyword>
<gene>
    <name evidence="2" type="ORF">HAX54_048826</name>
</gene>
<evidence type="ECO:0000313" key="2">
    <source>
        <dbReference type="EMBL" id="MCD7462576.1"/>
    </source>
</evidence>
<reference evidence="2 3" key="1">
    <citation type="journal article" date="2021" name="BMC Genomics">
        <title>Datura genome reveals duplications of psychoactive alkaloid biosynthetic genes and high mutation rate following tissue culture.</title>
        <authorList>
            <person name="Rajewski A."/>
            <person name="Carter-House D."/>
            <person name="Stajich J."/>
            <person name="Litt A."/>
        </authorList>
    </citation>
    <scope>NUCLEOTIDE SEQUENCE [LARGE SCALE GENOMIC DNA]</scope>
    <source>
        <strain evidence="2">AR-01</strain>
    </source>
</reference>
<feature type="region of interest" description="Disordered" evidence="1">
    <location>
        <begin position="67"/>
        <end position="89"/>
    </location>
</feature>
<name>A0ABS8SUP1_DATST</name>
<evidence type="ECO:0000313" key="3">
    <source>
        <dbReference type="Proteomes" id="UP000823775"/>
    </source>
</evidence>
<dbReference type="Proteomes" id="UP000823775">
    <property type="component" value="Unassembled WGS sequence"/>
</dbReference>
<proteinExistence type="predicted"/>
<dbReference type="EMBL" id="JACEIK010000813">
    <property type="protein sequence ID" value="MCD7462576.1"/>
    <property type="molecule type" value="Genomic_DNA"/>
</dbReference>
<organism evidence="2 3">
    <name type="scientific">Datura stramonium</name>
    <name type="common">Jimsonweed</name>
    <name type="synonym">Common thornapple</name>
    <dbReference type="NCBI Taxonomy" id="4076"/>
    <lineage>
        <taxon>Eukaryota</taxon>
        <taxon>Viridiplantae</taxon>
        <taxon>Streptophyta</taxon>
        <taxon>Embryophyta</taxon>
        <taxon>Tracheophyta</taxon>
        <taxon>Spermatophyta</taxon>
        <taxon>Magnoliopsida</taxon>
        <taxon>eudicotyledons</taxon>
        <taxon>Gunneridae</taxon>
        <taxon>Pentapetalae</taxon>
        <taxon>asterids</taxon>
        <taxon>lamiids</taxon>
        <taxon>Solanales</taxon>
        <taxon>Solanaceae</taxon>
        <taxon>Solanoideae</taxon>
        <taxon>Datureae</taxon>
        <taxon>Datura</taxon>
    </lineage>
</organism>
<feature type="non-terminal residue" evidence="2">
    <location>
        <position position="1"/>
    </location>
</feature>
<protein>
    <submittedName>
        <fullName evidence="2">Uncharacterized protein</fullName>
    </submittedName>
</protein>
<sequence>IKGQNKGHAVDIRAIKTIGKSDGAIEVVETLEMVMTEEWPTLSTSGNRIGISLTFMHPIGPVMMTPLPQGLQMPNHSLDDNGKVTSVLQ</sequence>
<evidence type="ECO:0000256" key="1">
    <source>
        <dbReference type="SAM" id="MobiDB-lite"/>
    </source>
</evidence>
<accession>A0ABS8SUP1</accession>
<comment type="caution">
    <text evidence="2">The sequence shown here is derived from an EMBL/GenBank/DDBJ whole genome shotgun (WGS) entry which is preliminary data.</text>
</comment>